<dbReference type="RefSeq" id="WP_170251537.1">
    <property type="nucleotide sequence ID" value="NZ_BHZD01000001.1"/>
</dbReference>
<gene>
    <name evidence="1" type="ORF">GKJPGBOP_00661</name>
</gene>
<reference evidence="1 2" key="1">
    <citation type="submission" date="2018-11" db="EMBL/GenBank/DDBJ databases">
        <title>Whole genome sequence of Streptomyces paromomycinus NBRC 15454(T).</title>
        <authorList>
            <person name="Komaki H."/>
            <person name="Tamura T."/>
        </authorList>
    </citation>
    <scope>NUCLEOTIDE SEQUENCE [LARGE SCALE GENOMIC DNA]</scope>
    <source>
        <strain evidence="1 2">NBRC 15454</strain>
    </source>
</reference>
<evidence type="ECO:0000313" key="2">
    <source>
        <dbReference type="Proteomes" id="UP000286746"/>
    </source>
</evidence>
<evidence type="ECO:0000313" key="1">
    <source>
        <dbReference type="EMBL" id="GCD41008.1"/>
    </source>
</evidence>
<name>A0A401VVD1_STREY</name>
<comment type="caution">
    <text evidence="1">The sequence shown here is derived from an EMBL/GenBank/DDBJ whole genome shotgun (WGS) entry which is preliminary data.</text>
</comment>
<organism evidence="1 2">
    <name type="scientific">Streptomyces paromomycinus</name>
    <name type="common">Streptomyces rimosus subsp. paromomycinus</name>
    <dbReference type="NCBI Taxonomy" id="92743"/>
    <lineage>
        <taxon>Bacteria</taxon>
        <taxon>Bacillati</taxon>
        <taxon>Actinomycetota</taxon>
        <taxon>Actinomycetes</taxon>
        <taxon>Kitasatosporales</taxon>
        <taxon>Streptomycetaceae</taxon>
        <taxon>Streptomyces</taxon>
    </lineage>
</organism>
<dbReference type="AlphaFoldDB" id="A0A401VVD1"/>
<sequence>MERIGDAILAGAITVPIAAVLPIEQMRAAMTLQAGRHVHGEVVSTPRPGPH</sequence>
<dbReference type="Proteomes" id="UP000286746">
    <property type="component" value="Unassembled WGS sequence"/>
</dbReference>
<proteinExistence type="predicted"/>
<keyword evidence="2" id="KW-1185">Reference proteome</keyword>
<protein>
    <submittedName>
        <fullName evidence="1">NADPH:quinone reductase</fullName>
    </submittedName>
</protein>
<accession>A0A401VVD1</accession>
<dbReference type="EMBL" id="BHZD01000001">
    <property type="protein sequence ID" value="GCD41008.1"/>
    <property type="molecule type" value="Genomic_DNA"/>
</dbReference>